<dbReference type="EMBL" id="QJRY01000005">
    <property type="protein sequence ID" value="PYB72395.1"/>
    <property type="molecule type" value="Genomic_DNA"/>
</dbReference>
<dbReference type="CDD" id="cd05233">
    <property type="entry name" value="SDR_c"/>
    <property type="match status" value="1"/>
</dbReference>
<evidence type="ECO:0000256" key="2">
    <source>
        <dbReference type="ARBA" id="ARBA00023002"/>
    </source>
</evidence>
<comment type="similarity">
    <text evidence="1">Belongs to the short-chain dehydrogenases/reductases (SDR) family.</text>
</comment>
<gene>
    <name evidence="3" type="ORF">DMY87_14770</name>
</gene>
<proteinExistence type="inferred from homology"/>
<dbReference type="PRINTS" id="PR00081">
    <property type="entry name" value="GDHRDH"/>
</dbReference>
<dbReference type="SUPFAM" id="SSF51735">
    <property type="entry name" value="NAD(P)-binding Rossmann-fold domains"/>
    <property type="match status" value="1"/>
</dbReference>
<dbReference type="InterPro" id="IPR020904">
    <property type="entry name" value="Sc_DH/Rdtase_CS"/>
</dbReference>
<dbReference type="InterPro" id="IPR002347">
    <property type="entry name" value="SDR_fam"/>
</dbReference>
<dbReference type="RefSeq" id="WP_110792396.1">
    <property type="nucleotide sequence ID" value="NZ_QJRY01000005.1"/>
</dbReference>
<keyword evidence="4" id="KW-1185">Reference proteome</keyword>
<dbReference type="InterPro" id="IPR036291">
    <property type="entry name" value="NAD(P)-bd_dom_sf"/>
</dbReference>
<accession>A0ABX5NRV7</accession>
<evidence type="ECO:0000313" key="3">
    <source>
        <dbReference type="EMBL" id="PYB72395.1"/>
    </source>
</evidence>
<name>A0ABX5NRV7_9HYPH</name>
<dbReference type="PRINTS" id="PR00080">
    <property type="entry name" value="SDRFAMILY"/>
</dbReference>
<dbReference type="PANTHER" id="PTHR42760:SF133">
    <property type="entry name" value="3-OXOACYL-[ACYL-CARRIER-PROTEIN] REDUCTASE"/>
    <property type="match status" value="1"/>
</dbReference>
<keyword evidence="2" id="KW-0560">Oxidoreductase</keyword>
<organism evidence="3 4">
    <name type="scientific">Rhizobium wuzhouense</name>
    <dbReference type="NCBI Taxonomy" id="1986026"/>
    <lineage>
        <taxon>Bacteria</taxon>
        <taxon>Pseudomonadati</taxon>
        <taxon>Pseudomonadota</taxon>
        <taxon>Alphaproteobacteria</taxon>
        <taxon>Hyphomicrobiales</taxon>
        <taxon>Rhizobiaceae</taxon>
        <taxon>Rhizobium/Agrobacterium group</taxon>
        <taxon>Rhizobium</taxon>
    </lineage>
</organism>
<dbReference type="PROSITE" id="PS00061">
    <property type="entry name" value="ADH_SHORT"/>
    <property type="match status" value="1"/>
</dbReference>
<dbReference type="Gene3D" id="3.40.50.720">
    <property type="entry name" value="NAD(P)-binding Rossmann-like Domain"/>
    <property type="match status" value="1"/>
</dbReference>
<protein>
    <submittedName>
        <fullName evidence="3">Beta-ketoacyl-ACP reductase</fullName>
    </submittedName>
</protein>
<dbReference type="PANTHER" id="PTHR42760">
    <property type="entry name" value="SHORT-CHAIN DEHYDROGENASES/REDUCTASES FAMILY MEMBER"/>
    <property type="match status" value="1"/>
</dbReference>
<evidence type="ECO:0000313" key="4">
    <source>
        <dbReference type="Proteomes" id="UP000247536"/>
    </source>
</evidence>
<dbReference type="Proteomes" id="UP000247536">
    <property type="component" value="Unassembled WGS sequence"/>
</dbReference>
<reference evidence="3 4" key="1">
    <citation type="submission" date="2018-06" db="EMBL/GenBank/DDBJ databases">
        <title>Rhizobium wuzhouense sp. nov., isolated from roots of Oryza officinalis.</title>
        <authorList>
            <person name="Yuan T."/>
        </authorList>
    </citation>
    <scope>NUCLEOTIDE SEQUENCE [LARGE SCALE GENOMIC DNA]</scope>
    <source>
        <strain evidence="3 4">W44</strain>
    </source>
</reference>
<dbReference type="Pfam" id="PF13561">
    <property type="entry name" value="adh_short_C2"/>
    <property type="match status" value="1"/>
</dbReference>
<comment type="caution">
    <text evidence="3">The sequence shown here is derived from an EMBL/GenBank/DDBJ whole genome shotgun (WGS) entry which is preliminary data.</text>
</comment>
<evidence type="ECO:0000256" key="1">
    <source>
        <dbReference type="ARBA" id="ARBA00006484"/>
    </source>
</evidence>
<sequence length="265" mass="28262">MKIQRDTPVAMVTGGSRGIGRATAEHLLREGYDLHATYRTKADAAAGLVAYGESLGRQVTLHQLDTSSKDSQNRFIEELSGVSFDCMVFNAGMIEFEDFSEYDEDIWDRTLETNVSSILRLSVRLQNSLVDGGSIVVVSSTDGLIGAYASMAYAASKAALNNLTRSLACNFGPRNIRVNAVAPGWISTDMTNEGSSDSASVTPLGRDGTPDEVANVIGFLASKKASFVSGATIVVDGGYTSSDPIMLNEARHFQASKVAESGEQQ</sequence>